<dbReference type="InterPro" id="IPR050539">
    <property type="entry name" value="ThrE_Dicarb/AminoAcid_Exp"/>
</dbReference>
<dbReference type="PANTHER" id="PTHR34390">
    <property type="entry name" value="UPF0442 PROTEIN YJJB-RELATED"/>
    <property type="match status" value="1"/>
</dbReference>
<evidence type="ECO:0000256" key="7">
    <source>
        <dbReference type="SAM" id="Phobius"/>
    </source>
</evidence>
<comment type="caution">
    <text evidence="9">The sequence shown here is derived from an EMBL/GenBank/DDBJ whole genome shotgun (WGS) entry which is preliminary data.</text>
</comment>
<reference evidence="9 10" key="1">
    <citation type="submission" date="2021-03" db="EMBL/GenBank/DDBJ databases">
        <title>Enterococcal diversity collection.</title>
        <authorList>
            <person name="Gilmore M.S."/>
            <person name="Schwartzman J."/>
            <person name="Van Tyne D."/>
            <person name="Martin M."/>
            <person name="Earl A.M."/>
            <person name="Manson A.L."/>
            <person name="Straub T."/>
            <person name="Salamzade R."/>
            <person name="Saavedra J."/>
            <person name="Lebreton F."/>
            <person name="Prichula J."/>
            <person name="Schaufler K."/>
            <person name="Gaca A."/>
            <person name="Sgardioli B."/>
            <person name="Wagenaar J."/>
            <person name="Strong T."/>
        </authorList>
    </citation>
    <scope>NUCLEOTIDE SEQUENCE [LARGE SCALE GENOMIC DNA]</scope>
    <source>
        <strain evidence="9 10">669A</strain>
    </source>
</reference>
<protein>
    <submittedName>
        <fullName evidence="9">Threonine/serine exporter family protein</fullName>
    </submittedName>
</protein>
<feature type="transmembrane region" description="Helical" evidence="7">
    <location>
        <begin position="182"/>
        <end position="201"/>
    </location>
</feature>
<accession>A0ABS3LCJ9</accession>
<evidence type="ECO:0000256" key="6">
    <source>
        <dbReference type="ARBA" id="ARBA00034125"/>
    </source>
</evidence>
<dbReference type="Proteomes" id="UP000664601">
    <property type="component" value="Unassembled WGS sequence"/>
</dbReference>
<evidence type="ECO:0000313" key="9">
    <source>
        <dbReference type="EMBL" id="MBO1307360.1"/>
    </source>
</evidence>
<evidence type="ECO:0000256" key="4">
    <source>
        <dbReference type="ARBA" id="ARBA00022989"/>
    </source>
</evidence>
<gene>
    <name evidence="9" type="ORF">JZO70_14370</name>
</gene>
<keyword evidence="3 7" id="KW-0812">Transmembrane</keyword>
<dbReference type="EMBL" id="JAFREM010000023">
    <property type="protein sequence ID" value="MBO1307360.1"/>
    <property type="molecule type" value="Genomic_DNA"/>
</dbReference>
<keyword evidence="5 7" id="KW-0472">Membrane</keyword>
<evidence type="ECO:0000256" key="5">
    <source>
        <dbReference type="ARBA" id="ARBA00023136"/>
    </source>
</evidence>
<name>A0ABS3LCJ9_9ENTE</name>
<evidence type="ECO:0000259" key="8">
    <source>
        <dbReference type="Pfam" id="PF06738"/>
    </source>
</evidence>
<comment type="subcellular location">
    <subcellularLocation>
        <location evidence="1">Cell membrane</location>
        <topology evidence="1">Multi-pass membrane protein</topology>
    </subcellularLocation>
</comment>
<dbReference type="Pfam" id="PF06738">
    <property type="entry name" value="ThrE"/>
    <property type="match status" value="1"/>
</dbReference>
<proteinExistence type="inferred from homology"/>
<organism evidence="9 10">
    <name type="scientific">Candidatus Enterococcus moelleringii</name>
    <dbReference type="NCBI Taxonomy" id="2815325"/>
    <lineage>
        <taxon>Bacteria</taxon>
        <taxon>Bacillati</taxon>
        <taxon>Bacillota</taxon>
        <taxon>Bacilli</taxon>
        <taxon>Lactobacillales</taxon>
        <taxon>Enterococcaceae</taxon>
        <taxon>Enterococcus</taxon>
    </lineage>
</organism>
<keyword evidence="4 7" id="KW-1133">Transmembrane helix</keyword>
<evidence type="ECO:0000256" key="1">
    <source>
        <dbReference type="ARBA" id="ARBA00004651"/>
    </source>
</evidence>
<dbReference type="InterPro" id="IPR010619">
    <property type="entry name" value="ThrE-like_N"/>
</dbReference>
<keyword evidence="2" id="KW-1003">Cell membrane</keyword>
<evidence type="ECO:0000256" key="2">
    <source>
        <dbReference type="ARBA" id="ARBA00022475"/>
    </source>
</evidence>
<sequence length="261" mass="28528">MRERVQKGGVDLAQQSYAQLVLITCLKAGKIMMESGSEVYRVEDTMKRIAQNAGLEDIQTYVTATGLIVGSPSEENSQVIQITQQSINLEKVAAVNRASRLFAEGRLPLPDFYEHLNEIDHVTPDFPYTWKILASGVVSSTLMIILRGDWQDFIATFIIGMLGFSVHTFFGKKLEMKFLNDFLASLLIGVLAILSVHFSVAKEIDNIIIGSIMPLVPGLAITNSFRDIMAGHLISGVARATEALFVAGAIGGGIIVAFNFF</sequence>
<feature type="transmembrane region" description="Helical" evidence="7">
    <location>
        <begin position="237"/>
        <end position="260"/>
    </location>
</feature>
<feature type="transmembrane region" description="Helical" evidence="7">
    <location>
        <begin position="207"/>
        <end position="225"/>
    </location>
</feature>
<evidence type="ECO:0000256" key="3">
    <source>
        <dbReference type="ARBA" id="ARBA00022692"/>
    </source>
</evidence>
<comment type="similarity">
    <text evidence="6">Belongs to the ThrE exporter (TC 2.A.79) family.</text>
</comment>
<evidence type="ECO:0000313" key="10">
    <source>
        <dbReference type="Proteomes" id="UP000664601"/>
    </source>
</evidence>
<dbReference type="PANTHER" id="PTHR34390:SF2">
    <property type="entry name" value="SUCCINATE TRANSPORTER SUBUNIT YJJP-RELATED"/>
    <property type="match status" value="1"/>
</dbReference>
<feature type="transmembrane region" description="Helical" evidence="7">
    <location>
        <begin position="153"/>
        <end position="170"/>
    </location>
</feature>
<feature type="domain" description="Threonine/serine exporter-like N-terminal" evidence="8">
    <location>
        <begin position="24"/>
        <end position="260"/>
    </location>
</feature>
<keyword evidence="10" id="KW-1185">Reference proteome</keyword>